<sequence length="941" mass="94845">MKHRSLMLAAFLALGVASAAGTKAGTQITNQASAAYRDSTGTKLDANSNQVSTLVKQVAGVTISPDGTPAAPGQQQQAVPGAEVVFPYTLTNTGNGPDTFSIDTVVDSTVANTVAPATRVVYIDANGDGILQPGERVALPQVGGKVQFQNVTADAQVKFFVVLQVPSSATSANKVIIQPTAVSTFDPTKSDGVSGSTNYAQANVVQDAVLSVSKSVVSTTTEANGDLSVVFRIQSTNTGTQTATNVTLADDIISAASTLPTGSVVKAASASVSPTTGTVSYPNDDADSNPNDQVRAVFSAVAPGQSVQLTFTATIPAAAAPTTSQNPYRNVATVTYTGSTGTVTTTASNTADVTKAPTAGVAIGPNGDPLGASDPATGAVYTSAEGLTITPDNTDRQTVASLAAGSTVTFTQTIRNTGNSTDTFDLTGVLNDLPAGTSVELLRDGVSLTDTDGSGKPDSGPLAPGESTNIQVRVRVPAQGGADVNGGTVVVTATSRVNTALTDTTTNAISAVTAPSVAIGDPSGSNGGTSTQAIDRPVLPGQQAQFPMEVGNNGAQPDNYNLSGTVTFTTSTPTGTTTTTVNVLYYKDLNGDGVLDANEIAAGPITNTGTVQPGTEIKLIGVVNTPATALPGTVNVTQTATSPVTNTSGTDNNDTVTVRQVYDITLTPDRSGTTTSPGTALYQHTLQNDGNTSFSPADLTFTSTPSGATSGWTYLYSLDGTTFFSTVGAAFSDAATRNLLGTASPATLDPGEKVTLSVKINVPAGAPTESINQLTLTAATTPASPATGAVSRDPVGTPATVTDTTRVVGGKLAIDKTVDNCANDLTCAVTKSGADAFPGEYLRYTLAARNLSTETLTEVILRDTVPANTVLAGVSGPAGGFYRIGGTTGTWTAVTTAPVAQTAGTLIEFAVDSDGNGSIDATETSLSSGSSVTFTLTVRVN</sequence>
<reference evidence="4" key="1">
    <citation type="journal article" date="2019" name="Int. J. Syst. Evol. Microbiol.">
        <title>The Global Catalogue of Microorganisms (GCM) 10K type strain sequencing project: providing services to taxonomists for standard genome sequencing and annotation.</title>
        <authorList>
            <consortium name="The Broad Institute Genomics Platform"/>
            <consortium name="The Broad Institute Genome Sequencing Center for Infectious Disease"/>
            <person name="Wu L."/>
            <person name="Ma J."/>
        </authorList>
    </citation>
    <scope>NUCLEOTIDE SEQUENCE [LARGE SCALE GENOMIC DNA]</scope>
    <source>
        <strain evidence="4">JCM 31404</strain>
    </source>
</reference>
<dbReference type="InterPro" id="IPR047589">
    <property type="entry name" value="DUF11_rpt"/>
</dbReference>
<dbReference type="PANTHER" id="PTHR34819:SF3">
    <property type="entry name" value="CELL SURFACE PROTEIN"/>
    <property type="match status" value="1"/>
</dbReference>
<evidence type="ECO:0000313" key="3">
    <source>
        <dbReference type="EMBL" id="GGR58177.1"/>
    </source>
</evidence>
<comment type="caution">
    <text evidence="3">The sequence shown here is derived from an EMBL/GenBank/DDBJ whole genome shotgun (WGS) entry which is preliminary data.</text>
</comment>
<evidence type="ECO:0000256" key="1">
    <source>
        <dbReference type="SAM" id="MobiDB-lite"/>
    </source>
</evidence>
<dbReference type="NCBIfam" id="TIGR01451">
    <property type="entry name" value="B_ant_repeat"/>
    <property type="match status" value="1"/>
</dbReference>
<name>A0ABQ2RQQ0_9DEIO</name>
<evidence type="ECO:0000313" key="4">
    <source>
        <dbReference type="Proteomes" id="UP000634308"/>
    </source>
</evidence>
<feature type="region of interest" description="Disordered" evidence="1">
    <location>
        <begin position="447"/>
        <end position="468"/>
    </location>
</feature>
<evidence type="ECO:0008006" key="5">
    <source>
        <dbReference type="Google" id="ProtNLM"/>
    </source>
</evidence>
<dbReference type="EMBL" id="BMQM01000011">
    <property type="protein sequence ID" value="GGR58177.1"/>
    <property type="molecule type" value="Genomic_DNA"/>
</dbReference>
<organism evidence="3 4">
    <name type="scientific">Deinococcus seoulensis</name>
    <dbReference type="NCBI Taxonomy" id="1837379"/>
    <lineage>
        <taxon>Bacteria</taxon>
        <taxon>Thermotogati</taxon>
        <taxon>Deinococcota</taxon>
        <taxon>Deinococci</taxon>
        <taxon>Deinococcales</taxon>
        <taxon>Deinococcaceae</taxon>
        <taxon>Deinococcus</taxon>
    </lineage>
</organism>
<dbReference type="PANTHER" id="PTHR34819">
    <property type="entry name" value="LARGE CYSTEINE-RICH PERIPLASMIC PROTEIN OMCB"/>
    <property type="match status" value="1"/>
</dbReference>
<feature type="chain" id="PRO_5045708789" description="DUF11 domain-containing protein" evidence="2">
    <location>
        <begin position="20"/>
        <end position="941"/>
    </location>
</feature>
<protein>
    <recommendedName>
        <fullName evidence="5">DUF11 domain-containing protein</fullName>
    </recommendedName>
</protein>
<dbReference type="PROSITE" id="PS00018">
    <property type="entry name" value="EF_HAND_1"/>
    <property type="match status" value="1"/>
</dbReference>
<dbReference type="Proteomes" id="UP000634308">
    <property type="component" value="Unassembled WGS sequence"/>
</dbReference>
<proteinExistence type="predicted"/>
<evidence type="ECO:0000256" key="2">
    <source>
        <dbReference type="SAM" id="SignalP"/>
    </source>
</evidence>
<gene>
    <name evidence="3" type="ORF">GCM10008959_19920</name>
</gene>
<keyword evidence="2" id="KW-0732">Signal</keyword>
<dbReference type="InterPro" id="IPR051172">
    <property type="entry name" value="Chlamydia_OmcB"/>
</dbReference>
<keyword evidence="4" id="KW-1185">Reference proteome</keyword>
<dbReference type="InterPro" id="IPR018247">
    <property type="entry name" value="EF_Hand_1_Ca_BS"/>
</dbReference>
<dbReference type="RefSeq" id="WP_189064834.1">
    <property type="nucleotide sequence ID" value="NZ_BMQM01000011.1"/>
</dbReference>
<accession>A0ABQ2RQQ0</accession>
<feature type="signal peptide" evidence="2">
    <location>
        <begin position="1"/>
        <end position="19"/>
    </location>
</feature>